<feature type="transmembrane region" description="Helical" evidence="9">
    <location>
        <begin position="832"/>
        <end position="851"/>
    </location>
</feature>
<feature type="domain" description="ABC transmembrane type-1" evidence="11">
    <location>
        <begin position="692"/>
        <end position="910"/>
    </location>
</feature>
<feature type="transmembrane region" description="Helical" evidence="9">
    <location>
        <begin position="325"/>
        <end position="348"/>
    </location>
</feature>
<dbReference type="Gene3D" id="1.20.1560.10">
    <property type="entry name" value="ABC transporter type 1, transmembrane domain"/>
    <property type="match status" value="2"/>
</dbReference>
<feature type="transmembrane region" description="Helical" evidence="9">
    <location>
        <begin position="202"/>
        <end position="224"/>
    </location>
</feature>
<dbReference type="Pfam" id="PF00005">
    <property type="entry name" value="ABC_tran"/>
    <property type="match status" value="2"/>
</dbReference>
<feature type="transmembrane region" description="Helical" evidence="9">
    <location>
        <begin position="290"/>
        <end position="313"/>
    </location>
</feature>
<dbReference type="InterPro" id="IPR003439">
    <property type="entry name" value="ABC_transporter-like_ATP-bd"/>
</dbReference>
<evidence type="ECO:0000256" key="4">
    <source>
        <dbReference type="ARBA" id="ARBA00022692"/>
    </source>
</evidence>
<dbReference type="FunFam" id="3.40.50.300:FF:000836">
    <property type="entry name" value="ABC transporter B family member 25"/>
    <property type="match status" value="1"/>
</dbReference>
<evidence type="ECO:0000256" key="1">
    <source>
        <dbReference type="ARBA" id="ARBA00004651"/>
    </source>
</evidence>
<dbReference type="Pfam" id="PF00664">
    <property type="entry name" value="ABC_membrane"/>
    <property type="match status" value="2"/>
</dbReference>
<evidence type="ECO:0000259" key="11">
    <source>
        <dbReference type="PROSITE" id="PS50929"/>
    </source>
</evidence>
<evidence type="ECO:0000256" key="5">
    <source>
        <dbReference type="ARBA" id="ARBA00022741"/>
    </source>
</evidence>
<keyword evidence="3" id="KW-1003">Cell membrane</keyword>
<dbReference type="Gene3D" id="3.40.50.300">
    <property type="entry name" value="P-loop containing nucleotide triphosphate hydrolases"/>
    <property type="match status" value="2"/>
</dbReference>
<dbReference type="CDD" id="cd18546">
    <property type="entry name" value="ABC_6TM_Rv0194_D2_like"/>
    <property type="match status" value="1"/>
</dbReference>
<protein>
    <submittedName>
        <fullName evidence="12">IroC</fullName>
    </submittedName>
</protein>
<dbReference type="InterPro" id="IPR039421">
    <property type="entry name" value="Type_1_exporter"/>
</dbReference>
<dbReference type="PROSITE" id="PS50893">
    <property type="entry name" value="ABC_TRANSPORTER_2"/>
    <property type="match status" value="2"/>
</dbReference>
<dbReference type="InterPro" id="IPR003593">
    <property type="entry name" value="AAA+_ATPase"/>
</dbReference>
<dbReference type="GO" id="GO:0005524">
    <property type="term" value="F:ATP binding"/>
    <property type="evidence" value="ECO:0007669"/>
    <property type="project" value="UniProtKB-KW"/>
</dbReference>
<dbReference type="GO" id="GO:0016887">
    <property type="term" value="F:ATP hydrolysis activity"/>
    <property type="evidence" value="ECO:0007669"/>
    <property type="project" value="InterPro"/>
</dbReference>
<dbReference type="GO" id="GO:0005737">
    <property type="term" value="C:cytoplasm"/>
    <property type="evidence" value="ECO:0007669"/>
    <property type="project" value="UniProtKB-ARBA"/>
</dbReference>
<evidence type="ECO:0000313" key="12">
    <source>
        <dbReference type="EMBL" id="AAR13267.1"/>
    </source>
</evidence>
<dbReference type="FunFam" id="3.40.50.300:FF:000299">
    <property type="entry name" value="ABC transporter ATP-binding protein/permease"/>
    <property type="match status" value="1"/>
</dbReference>
<feature type="domain" description="ABC transmembrane type-1" evidence="11">
    <location>
        <begin position="71"/>
        <end position="351"/>
    </location>
</feature>
<dbReference type="PROSITE" id="PS50929">
    <property type="entry name" value="ABC_TM1F"/>
    <property type="match status" value="2"/>
</dbReference>
<accession>Q67DV3</accession>
<dbReference type="PANTHER" id="PTHR43394">
    <property type="entry name" value="ATP-DEPENDENT PERMEASE MDL1, MITOCHONDRIAL"/>
    <property type="match status" value="1"/>
</dbReference>
<sequence>MIIICQPPSRSHASITMRDRSVLAFLRNDPASGSYFTDGGGLMPANHTPTPANSWIVRLARVCWERKKLSVIVVVASVSTILLAALTPLLTRQAVNDALAGNPARLPWLACGLLLIALVDFIGNYVRRGYAGMLSLWVQHTLRGRVFDSIQKLDGAGQDALRTGQVISRTNSDLQQVHTLLQMCPVPLAVFTYYIAGIAVMLWMSPAMTLIVVCVLVCLAITALRARRRVFAQTGLASDQLANLTEHIREVLAQISVVKSCVAEMRETHWLDRQSRQIVRVRIGAVISQAMPGATMLALPVLGQIVLLCYGGWSVMHGRIDLGTFVAFASFLAMLTGPTRVLASFLVIAQRTQASVERVFALIDTRSQMEDGTESINSQVVGLELENMSFDYHHGDRHILSDISFSLRAGETVAVVGASGSGKSTLLMLLARFYDPCSGKIWLNTSEGRQNLRDIRLEALRRRVGIVFEDAFLFAGTVAENIAYGHPQATADDIRRAAAAAGASDFINALPKGFDSLLTERGTNLSGGQRQRIALARALITAPDVLILDDTTSAVDAVTEAEINTALGRYADEGHMLLVIARRRSTLQLASRVVVLDKGRMVDTGTPAELEARCPAFRALMTGDSDFLATSHNSHNELWPAEPATQDDVTNTGDKGFVARMTRVPENAVQQALAGKGRKVTSLLKPVAWMFVIAALLIALDSAAGVGVLILLQHGIDSGVAAGDMSIIGLCALLALCLVIVGWCSYSLQTVFAARAAESVQHSVRLRSFGHMLRLGLPWHEKHADSRLTRMTVDVDSLARFLQNGLAGAATSLVTMFAIAATMFWLDPFLALTALSAVPVAALATMIYRRLSTPAYAQARLEIGKVNSTLQEKVSGLRVVQSHGQQELEGARLRALSERFRATRVRAQKYLDEVTFSYPDSHEPALNKLTLTIPEGMVVAVVGRSGAGKSTLIKLIAGLYFPTHGNIRIGVQMLDDASLTEYRRQIGLVDQDVALFSSDIAENIRYSRPSATNEDVEIASQRAGLYEMVCNLPQGFRTPVNNGGADLSAGQRQLIALARAQLANAHILLLDEATSCLDRTSEERLMSSLTDVVHAGKHSALIVAHRLTTAQRCDLIAVIDKGLLAEYGTHEQLLSAGGLYTRLWHDSVSSTALHRQHNMKEETPG</sequence>
<dbReference type="InterPro" id="IPR027417">
    <property type="entry name" value="P-loop_NTPase"/>
</dbReference>
<dbReference type="PANTHER" id="PTHR43394:SF1">
    <property type="entry name" value="ATP-BINDING CASSETTE SUB-FAMILY B MEMBER 10, MITOCHONDRIAL"/>
    <property type="match status" value="1"/>
</dbReference>
<dbReference type="InterPro" id="IPR011527">
    <property type="entry name" value="ABC1_TM_dom"/>
</dbReference>
<feature type="transmembrane region" description="Helical" evidence="9">
    <location>
        <begin position="69"/>
        <end position="86"/>
    </location>
</feature>
<feature type="domain" description="ABC transporter" evidence="10">
    <location>
        <begin position="909"/>
        <end position="1146"/>
    </location>
</feature>
<feature type="domain" description="ABC transporter" evidence="10">
    <location>
        <begin position="383"/>
        <end position="623"/>
    </location>
</feature>
<dbReference type="SUPFAM" id="SSF90123">
    <property type="entry name" value="ABC transporter transmembrane region"/>
    <property type="match status" value="2"/>
</dbReference>
<evidence type="ECO:0000256" key="6">
    <source>
        <dbReference type="ARBA" id="ARBA00022840"/>
    </source>
</evidence>
<feature type="transmembrane region" description="Helical" evidence="9">
    <location>
        <begin position="106"/>
        <end position="126"/>
    </location>
</feature>
<name>Q67DV3_SHIDY</name>
<dbReference type="CDD" id="cd18543">
    <property type="entry name" value="ABC_6TM_Rv0194_D1_like"/>
    <property type="match status" value="1"/>
</dbReference>
<dbReference type="GO" id="GO:0005886">
    <property type="term" value="C:plasma membrane"/>
    <property type="evidence" value="ECO:0007669"/>
    <property type="project" value="UniProtKB-SubCell"/>
</dbReference>
<keyword evidence="7 9" id="KW-1133">Transmembrane helix</keyword>
<feature type="transmembrane region" description="Helical" evidence="9">
    <location>
        <begin position="687"/>
        <end position="713"/>
    </location>
</feature>
<dbReference type="InterPro" id="IPR017871">
    <property type="entry name" value="ABC_transporter-like_CS"/>
</dbReference>
<proteinExistence type="predicted"/>
<keyword evidence="4 9" id="KW-0812">Transmembrane</keyword>
<organism evidence="12">
    <name type="scientific">Shigella dysenteriae</name>
    <dbReference type="NCBI Taxonomy" id="622"/>
    <lineage>
        <taxon>Bacteria</taxon>
        <taxon>Pseudomonadati</taxon>
        <taxon>Pseudomonadota</taxon>
        <taxon>Gammaproteobacteria</taxon>
        <taxon>Enterobacterales</taxon>
        <taxon>Enterobacteriaceae</taxon>
        <taxon>Shigella</taxon>
    </lineage>
</organism>
<dbReference type="SMART" id="SM00382">
    <property type="entry name" value="AAA"/>
    <property type="match status" value="2"/>
</dbReference>
<keyword evidence="5" id="KW-0547">Nucleotide-binding</keyword>
<dbReference type="PROSITE" id="PS00211">
    <property type="entry name" value="ABC_TRANSPORTER_1"/>
    <property type="match status" value="1"/>
</dbReference>
<dbReference type="EMBL" id="AY365116">
    <property type="protein sequence ID" value="AAR13267.1"/>
    <property type="molecule type" value="Genomic_DNA"/>
</dbReference>
<comment type="subcellular location">
    <subcellularLocation>
        <location evidence="1">Cell membrane</location>
        <topology evidence="1">Multi-pass membrane protein</topology>
    </subcellularLocation>
</comment>
<feature type="transmembrane region" description="Helical" evidence="9">
    <location>
        <begin position="725"/>
        <end position="746"/>
    </location>
</feature>
<dbReference type="FunFam" id="1.20.1560.10:FF:000101">
    <property type="entry name" value="ABC transporter ATP-binding protein"/>
    <property type="match status" value="1"/>
</dbReference>
<feature type="transmembrane region" description="Helical" evidence="9">
    <location>
        <begin position="806"/>
        <end position="826"/>
    </location>
</feature>
<feature type="transmembrane region" description="Helical" evidence="9">
    <location>
        <begin position="177"/>
        <end position="196"/>
    </location>
</feature>
<reference evidence="12" key="1">
    <citation type="submission" date="2003-08" db="EMBL/GenBank/DDBJ databases">
        <title>The iroA locus of Shigella dysenteriae.</title>
        <authorList>
            <person name="Sharma A.K."/>
            <person name="Reus B."/>
            <person name="Reeves S."/>
            <person name="Wyckoff E.E."/>
            <person name="Payne S.M."/>
        </authorList>
    </citation>
    <scope>NUCLEOTIDE SEQUENCE</scope>
    <source>
        <strain evidence="12">O4576</strain>
    </source>
</reference>
<evidence type="ECO:0000256" key="3">
    <source>
        <dbReference type="ARBA" id="ARBA00022475"/>
    </source>
</evidence>
<evidence type="ECO:0000256" key="7">
    <source>
        <dbReference type="ARBA" id="ARBA00022989"/>
    </source>
</evidence>
<dbReference type="SUPFAM" id="SSF52540">
    <property type="entry name" value="P-loop containing nucleoside triphosphate hydrolases"/>
    <property type="match status" value="2"/>
</dbReference>
<evidence type="ECO:0000259" key="10">
    <source>
        <dbReference type="PROSITE" id="PS50893"/>
    </source>
</evidence>
<gene>
    <name evidence="12" type="primary">iroC</name>
</gene>
<keyword evidence="2" id="KW-0813">Transport</keyword>
<evidence type="ECO:0000256" key="9">
    <source>
        <dbReference type="SAM" id="Phobius"/>
    </source>
</evidence>
<keyword evidence="6" id="KW-0067">ATP-binding</keyword>
<evidence type="ECO:0000256" key="8">
    <source>
        <dbReference type="ARBA" id="ARBA00023136"/>
    </source>
</evidence>
<keyword evidence="8 9" id="KW-0472">Membrane</keyword>
<dbReference type="InterPro" id="IPR036640">
    <property type="entry name" value="ABC1_TM_sf"/>
</dbReference>
<evidence type="ECO:0000256" key="2">
    <source>
        <dbReference type="ARBA" id="ARBA00022448"/>
    </source>
</evidence>
<dbReference type="AlphaFoldDB" id="Q67DV3"/>
<dbReference type="GO" id="GO:0015421">
    <property type="term" value="F:ABC-type oligopeptide transporter activity"/>
    <property type="evidence" value="ECO:0007669"/>
    <property type="project" value="TreeGrafter"/>
</dbReference>